<dbReference type="InterPro" id="IPR016516">
    <property type="entry name" value="UCP07580"/>
</dbReference>
<dbReference type="Pfam" id="PF10118">
    <property type="entry name" value="Metal_hydrol"/>
    <property type="match status" value="1"/>
</dbReference>
<evidence type="ECO:0000313" key="2">
    <source>
        <dbReference type="Proteomes" id="UP001215503"/>
    </source>
</evidence>
<sequence>MADEAEVLTIEARNLRFGIEAAPDPDWFEKDPKRSAYCDALSIFFPEGERFFITSVQHYLPKIKDPTLQAQAKQFCIQEAMHTREHRAYNEGLRKLGYPVDLMEERVKVALAKVTNPLKRLALTAAIEHLTATLAHLVLNDPRILANTPKAYHDLWTWHCLEEMEHKAVAYDVLMQVTKDMPAYKRYLLRCIPLAIVTKNLHRILLTNLKDILRSRGIATGWKHSAHAFWVLFCFPGYYRRALGYYLRYYRPGFHPWKGDDGSAAEPWRAYFSGYSENSA</sequence>
<dbReference type="EMBL" id="JARHUD010000001">
    <property type="protein sequence ID" value="MDF2094857.1"/>
    <property type="molecule type" value="Genomic_DNA"/>
</dbReference>
<comment type="caution">
    <text evidence="1">The sequence shown here is derived from an EMBL/GenBank/DDBJ whole genome shotgun (WGS) entry which is preliminary data.</text>
</comment>
<reference evidence="1 2" key="1">
    <citation type="submission" date="2023-03" db="EMBL/GenBank/DDBJ databases">
        <title>Fodinicurvata sp. CAU 1616 isolated from sea sendiment.</title>
        <authorList>
            <person name="Kim W."/>
        </authorList>
    </citation>
    <scope>NUCLEOTIDE SEQUENCE [LARGE SCALE GENOMIC DNA]</scope>
    <source>
        <strain evidence="1 2">CAU 1616</strain>
    </source>
</reference>
<protein>
    <submittedName>
        <fullName evidence="1">Metal-dependent hydrolase</fullName>
    </submittedName>
</protein>
<name>A0ABT5YIZ2_9PROT</name>
<evidence type="ECO:0000313" key="1">
    <source>
        <dbReference type="EMBL" id="MDF2094857.1"/>
    </source>
</evidence>
<dbReference type="Proteomes" id="UP001215503">
    <property type="component" value="Unassembled WGS sequence"/>
</dbReference>
<organism evidence="1 2">
    <name type="scientific">Aquibaculum arenosum</name>
    <dbReference type="NCBI Taxonomy" id="3032591"/>
    <lineage>
        <taxon>Bacteria</taxon>
        <taxon>Pseudomonadati</taxon>
        <taxon>Pseudomonadota</taxon>
        <taxon>Alphaproteobacteria</taxon>
        <taxon>Rhodospirillales</taxon>
        <taxon>Rhodovibrionaceae</taxon>
        <taxon>Aquibaculum</taxon>
    </lineage>
</organism>
<keyword evidence="2" id="KW-1185">Reference proteome</keyword>
<dbReference type="PIRSF" id="PIRSF007580">
    <property type="entry name" value="UCP07580"/>
    <property type="match status" value="1"/>
</dbReference>
<gene>
    <name evidence="1" type="ORF">P2G67_02565</name>
</gene>
<accession>A0ABT5YIZ2</accession>
<keyword evidence="1" id="KW-0378">Hydrolase</keyword>
<dbReference type="PANTHER" id="PTHR39456:SF1">
    <property type="entry name" value="METAL-DEPENDENT HYDROLASE"/>
    <property type="match status" value="1"/>
</dbReference>
<dbReference type="PANTHER" id="PTHR39456">
    <property type="entry name" value="METAL-DEPENDENT HYDROLASE"/>
    <property type="match status" value="1"/>
</dbReference>
<dbReference type="RefSeq" id="WP_275819716.1">
    <property type="nucleotide sequence ID" value="NZ_JARHUD010000001.1"/>
</dbReference>
<dbReference type="GO" id="GO:0016787">
    <property type="term" value="F:hydrolase activity"/>
    <property type="evidence" value="ECO:0007669"/>
    <property type="project" value="UniProtKB-KW"/>
</dbReference>
<proteinExistence type="predicted"/>